<evidence type="ECO:0000313" key="4">
    <source>
        <dbReference type="EMBL" id="GLC53369.1"/>
    </source>
</evidence>
<feature type="compositionally biased region" description="Acidic residues" evidence="1">
    <location>
        <begin position="303"/>
        <end position="325"/>
    </location>
</feature>
<sequence length="1060" mass="114175">MDHRRKHIGYRSIAEGDHEAGKTGGPAPHPPGSRRSRLSALALVSLGLVVTFVGIMTVVHFSHVNNLHRASVKTSTSEPVVLRREGIEVGATDGAAAGAGASRGVAAGGGAAGAASSELGLGDMDDEYGSEDDGAAAAVGEDDDDGAGNDDPIDKGEKDYDGAANDQPIDKGDKDDDGAANDQPFDKGDRDDDGSANDQPIDKGDKDDDGATNDEPIDKGDKDDDGAANDEPIDKGDKDDDGAANDEPIDKGDKDDDGAANDEPIDKGEKDDDGSANDEPIDKGDKDDDGAANDHPIDKGDKDDDGAQNDTPGDLDEMYESDQEGDGAATTTAAAADGGADGAAAAASKAAAATAASSAAASATAAAGDAAAAGSAADESNPEEVDEVTDYDDDGDGDSSDLYVDVDPDADDYNADHDVDLRTMDKQQPQQTQGTQTQQTQTQQQQTKEQTQEKPEAKEKQLPQKQQQQHQPKVKPEAESGAVAAAAAAAAGVVVPADACGVLSRELLEQWSQNNTVLLTFTNSVMFRNFGPTWLHHVRQAGIKYWVLAVADNETARLVRSHGADHCFLVHENEIDDTAAVFKWGSRSWQLHTWQKVLVVRHVHHLGFHVINSDLDVVWLRNPLEHFLVKYTAPDYWVSMDPITTQNPIGDDGPEVGVSTHHYMNTGVYFLRQTPGGRALIDKWYDIRAEMQRSGFHDQDGLYNYLKEGGQDVDPGRRVTKVVDGKTALSQLPATLFQNGYSHCINQIHKLHGLQPFEVHFVWVWGGNAGKINRMREQMYYIDPPSYHSDGLFLSYDVTEIEEPADFNNWTDTEAMVQTHLRALDSQLTDTWHGLALAALLQRTVVLPKMKCFCIQNWFENPQCRLPGEPHTRFPLSPACPADYVFSMDALAALNVSGRHIAFREFSFLDNERTPPEVKERPLVVVARRGVSAALRDGDTLTIPAGLKSDALLAALKPFLEPQQQKEPQTATPPQPPKRLHFANPRLAFAGWSDPRVGADFETAVAGLAVRWCCRPDAVAKAHGVEVGHQLKLHAATEAGAEAKTTAQSEAVSRRLLQLR</sequence>
<gene>
    <name evidence="4" type="primary">PLEST002222</name>
    <name evidence="4" type="ORF">PLESTB_000737400</name>
</gene>
<keyword evidence="5" id="KW-1185">Reference proteome</keyword>
<feature type="compositionally biased region" description="Acidic residues" evidence="1">
    <location>
        <begin position="380"/>
        <end position="413"/>
    </location>
</feature>
<evidence type="ECO:0000256" key="2">
    <source>
        <dbReference type="SAM" id="Phobius"/>
    </source>
</evidence>
<feature type="compositionally biased region" description="Basic and acidic residues" evidence="1">
    <location>
        <begin position="152"/>
        <end position="161"/>
    </location>
</feature>
<evidence type="ECO:0000313" key="5">
    <source>
        <dbReference type="Proteomes" id="UP001165080"/>
    </source>
</evidence>
<dbReference type="PANTHER" id="PTHR46936:SF1">
    <property type="entry name" value="ARABINOSYLTRANSFERASE XEG113"/>
    <property type="match status" value="1"/>
</dbReference>
<feature type="compositionally biased region" description="Basic and acidic residues" evidence="1">
    <location>
        <begin position="414"/>
        <end position="425"/>
    </location>
</feature>
<feature type="region of interest" description="Disordered" evidence="1">
    <location>
        <begin position="961"/>
        <end position="980"/>
    </location>
</feature>
<dbReference type="GO" id="GO:0005794">
    <property type="term" value="C:Golgi apparatus"/>
    <property type="evidence" value="ECO:0007669"/>
    <property type="project" value="TreeGrafter"/>
</dbReference>
<keyword evidence="2" id="KW-0812">Transmembrane</keyword>
<feature type="region of interest" description="Disordered" evidence="1">
    <location>
        <begin position="1"/>
        <end position="35"/>
    </location>
</feature>
<dbReference type="OrthoDB" id="540503at2759"/>
<keyword evidence="2" id="KW-0472">Membrane</keyword>
<feature type="transmembrane region" description="Helical" evidence="2">
    <location>
        <begin position="38"/>
        <end position="61"/>
    </location>
</feature>
<dbReference type="InterPro" id="IPR053250">
    <property type="entry name" value="Glycosyltransferase_77"/>
</dbReference>
<dbReference type="Pfam" id="PF03407">
    <property type="entry name" value="Nucleotid_trans"/>
    <property type="match status" value="1"/>
</dbReference>
<feature type="compositionally biased region" description="Low complexity" evidence="1">
    <location>
        <begin position="326"/>
        <end position="378"/>
    </location>
</feature>
<keyword evidence="2" id="KW-1133">Transmembrane helix</keyword>
<feature type="compositionally biased region" description="Acidic residues" evidence="1">
    <location>
        <begin position="123"/>
        <end position="148"/>
    </location>
</feature>
<dbReference type="GO" id="GO:0052325">
    <property type="term" value="P:cell wall pectin biosynthetic process"/>
    <property type="evidence" value="ECO:0007669"/>
    <property type="project" value="TreeGrafter"/>
</dbReference>
<organism evidence="4 5">
    <name type="scientific">Pleodorina starrii</name>
    <dbReference type="NCBI Taxonomy" id="330485"/>
    <lineage>
        <taxon>Eukaryota</taxon>
        <taxon>Viridiplantae</taxon>
        <taxon>Chlorophyta</taxon>
        <taxon>core chlorophytes</taxon>
        <taxon>Chlorophyceae</taxon>
        <taxon>CS clade</taxon>
        <taxon>Chlamydomonadales</taxon>
        <taxon>Volvocaceae</taxon>
        <taxon>Pleodorina</taxon>
    </lineage>
</organism>
<feature type="domain" description="Nucleotide-diphospho-sugar transferase" evidence="3">
    <location>
        <begin position="544"/>
        <end position="775"/>
    </location>
</feature>
<dbReference type="EMBL" id="BRXU01000007">
    <property type="protein sequence ID" value="GLC53369.1"/>
    <property type="molecule type" value="Genomic_DNA"/>
</dbReference>
<proteinExistence type="predicted"/>
<comment type="caution">
    <text evidence="4">The sequence shown here is derived from an EMBL/GenBank/DDBJ whole genome shotgun (WGS) entry which is preliminary data.</text>
</comment>
<dbReference type="Proteomes" id="UP001165080">
    <property type="component" value="Unassembled WGS sequence"/>
</dbReference>
<dbReference type="InterPro" id="IPR005069">
    <property type="entry name" value="Nucl-diP-sugar_transferase"/>
</dbReference>
<protein>
    <recommendedName>
        <fullName evidence="3">Nucleotide-diphospho-sugar transferase domain-containing protein</fullName>
    </recommendedName>
</protein>
<reference evidence="4 5" key="1">
    <citation type="journal article" date="2023" name="Commun. Biol.">
        <title>Reorganization of the ancestral sex-determining regions during the evolution of trioecy in Pleodorina starrii.</title>
        <authorList>
            <person name="Takahashi K."/>
            <person name="Suzuki S."/>
            <person name="Kawai-Toyooka H."/>
            <person name="Yamamoto K."/>
            <person name="Hamaji T."/>
            <person name="Ootsuki R."/>
            <person name="Yamaguchi H."/>
            <person name="Kawachi M."/>
            <person name="Higashiyama T."/>
            <person name="Nozaki H."/>
        </authorList>
    </citation>
    <scope>NUCLEOTIDE SEQUENCE [LARGE SCALE GENOMIC DNA]</scope>
    <source>
        <strain evidence="4 5">NIES-4479</strain>
    </source>
</reference>
<dbReference type="AlphaFoldDB" id="A0A9W6F221"/>
<name>A0A9W6F221_9CHLO</name>
<feature type="compositionally biased region" description="Basic and acidic residues" evidence="1">
    <location>
        <begin position="450"/>
        <end position="462"/>
    </location>
</feature>
<evidence type="ECO:0000259" key="3">
    <source>
        <dbReference type="Pfam" id="PF03407"/>
    </source>
</evidence>
<evidence type="ECO:0000256" key="1">
    <source>
        <dbReference type="SAM" id="MobiDB-lite"/>
    </source>
</evidence>
<feature type="region of interest" description="Disordered" evidence="1">
    <location>
        <begin position="121"/>
        <end position="480"/>
    </location>
</feature>
<dbReference type="GO" id="GO:0052636">
    <property type="term" value="F:arabinosyltransferase activity"/>
    <property type="evidence" value="ECO:0007669"/>
    <property type="project" value="TreeGrafter"/>
</dbReference>
<accession>A0A9W6F221</accession>
<feature type="compositionally biased region" description="Low complexity" evidence="1">
    <location>
        <begin position="426"/>
        <end position="449"/>
    </location>
</feature>
<dbReference type="PANTHER" id="PTHR46936">
    <property type="entry name" value="ARABINOSYLTRANSFERASE XEG113"/>
    <property type="match status" value="1"/>
</dbReference>